<name>A0A6L6YK19_9BURK</name>
<dbReference type="GO" id="GO:0004519">
    <property type="term" value="F:endonuclease activity"/>
    <property type="evidence" value="ECO:0007669"/>
    <property type="project" value="UniProtKB-KW"/>
</dbReference>
<protein>
    <submittedName>
        <fullName evidence="1">HpaII family restriction endonuclease</fullName>
    </submittedName>
</protein>
<proteinExistence type="predicted"/>
<evidence type="ECO:0000313" key="2">
    <source>
        <dbReference type="Proteomes" id="UP000472580"/>
    </source>
</evidence>
<dbReference type="Proteomes" id="UP000472580">
    <property type="component" value="Unassembled WGS sequence"/>
</dbReference>
<sequence>MFAHCQSSVLQYTLCLICDTGELLMAALLLESNLSHGRYAAVGEVLEKLASGRAHPSNLAAKDLLEGLSWSGNRIKEVLAHRIKNIFLGFLRGAEVSTKWDGRDSVVGGLIAVNEKQECYCIDLLSRNCMSDYFFKYMFFETGLLGSDLFEFAEGQPVRCTSAEDDAPSLCLQFKVSVLI</sequence>
<keyword evidence="1" id="KW-0255">Endonuclease</keyword>
<dbReference type="AlphaFoldDB" id="A0A6L6YK19"/>
<gene>
    <name evidence="1" type="ORF">E5987_07800</name>
</gene>
<dbReference type="Pfam" id="PF09561">
    <property type="entry name" value="RE_HpaII"/>
    <property type="match status" value="1"/>
</dbReference>
<keyword evidence="1" id="KW-0540">Nuclease</keyword>
<dbReference type="RefSeq" id="WP_160335537.1">
    <property type="nucleotide sequence ID" value="NZ_WSRP01000022.1"/>
</dbReference>
<evidence type="ECO:0000313" key="1">
    <source>
        <dbReference type="EMBL" id="MVX57109.1"/>
    </source>
</evidence>
<keyword evidence="2" id="KW-1185">Reference proteome</keyword>
<accession>A0A6L6YK19</accession>
<dbReference type="InterPro" id="IPR019062">
    <property type="entry name" value="Restrct_endonuc_II_HpaII"/>
</dbReference>
<keyword evidence="1" id="KW-0378">Hydrolase</keyword>
<reference evidence="1 2" key="1">
    <citation type="submission" date="2019-12" db="EMBL/GenBank/DDBJ databases">
        <title>Microbes associate with the intestines of laboratory mice.</title>
        <authorList>
            <person name="Navarre W."/>
            <person name="Wong E."/>
        </authorList>
    </citation>
    <scope>NUCLEOTIDE SEQUENCE [LARGE SCALE GENOMIC DNA]</scope>
    <source>
        <strain evidence="1 2">NM82_D38</strain>
    </source>
</reference>
<organism evidence="1 2">
    <name type="scientific">Parasutterella muris</name>
    <dbReference type="NCBI Taxonomy" id="2565572"/>
    <lineage>
        <taxon>Bacteria</taxon>
        <taxon>Pseudomonadati</taxon>
        <taxon>Pseudomonadota</taxon>
        <taxon>Betaproteobacteria</taxon>
        <taxon>Burkholderiales</taxon>
        <taxon>Sutterellaceae</taxon>
        <taxon>Parasutterella</taxon>
    </lineage>
</organism>
<comment type="caution">
    <text evidence="1">The sequence shown here is derived from an EMBL/GenBank/DDBJ whole genome shotgun (WGS) entry which is preliminary data.</text>
</comment>
<dbReference type="EMBL" id="WSRP01000022">
    <property type="protein sequence ID" value="MVX57109.1"/>
    <property type="molecule type" value="Genomic_DNA"/>
</dbReference>